<dbReference type="PANTHER" id="PTHR43569">
    <property type="entry name" value="AMIDOHYDROLASE"/>
    <property type="match status" value="1"/>
</dbReference>
<dbReference type="RefSeq" id="WP_367878334.1">
    <property type="nucleotide sequence ID" value="NZ_JBFNXX010000009.1"/>
</dbReference>
<gene>
    <name evidence="3" type="ORF">AB2B41_13560</name>
</gene>
<dbReference type="Gene3D" id="3.20.20.140">
    <property type="entry name" value="Metal-dependent hydrolases"/>
    <property type="match status" value="1"/>
</dbReference>
<reference evidence="3 4" key="1">
    <citation type="submission" date="2024-07" db="EMBL/GenBank/DDBJ databases">
        <title>Marimonas sp.nov., isolated from tidal-flat sediment.</title>
        <authorList>
            <person name="Jayan J.N."/>
            <person name="Lee S.S."/>
        </authorList>
    </citation>
    <scope>NUCLEOTIDE SEQUENCE [LARGE SCALE GENOMIC DNA]</scope>
    <source>
        <strain evidence="3 4">MJW-29</strain>
    </source>
</reference>
<evidence type="ECO:0000256" key="1">
    <source>
        <dbReference type="ARBA" id="ARBA00038310"/>
    </source>
</evidence>
<dbReference type="PANTHER" id="PTHR43569:SF2">
    <property type="entry name" value="AMIDOHYDROLASE-RELATED DOMAIN-CONTAINING PROTEIN"/>
    <property type="match status" value="1"/>
</dbReference>
<dbReference type="InterPro" id="IPR006680">
    <property type="entry name" value="Amidohydro-rel"/>
</dbReference>
<dbReference type="Pfam" id="PF04909">
    <property type="entry name" value="Amidohydro_2"/>
    <property type="match status" value="1"/>
</dbReference>
<dbReference type="InterPro" id="IPR052350">
    <property type="entry name" value="Metallo-dep_Lactonases"/>
</dbReference>
<protein>
    <submittedName>
        <fullName evidence="3">Amidohydrolase</fullName>
    </submittedName>
</protein>
<dbReference type="SUPFAM" id="SSF51556">
    <property type="entry name" value="Metallo-dependent hydrolases"/>
    <property type="match status" value="1"/>
</dbReference>
<comment type="similarity">
    <text evidence="1">Belongs to the metallo-dependent hydrolases superfamily.</text>
</comment>
<organism evidence="3 4">
    <name type="scientific">Sulfitobacter sediminis</name>
    <dbReference type="NCBI Taxonomy" id="3234186"/>
    <lineage>
        <taxon>Bacteria</taxon>
        <taxon>Pseudomonadati</taxon>
        <taxon>Pseudomonadota</taxon>
        <taxon>Alphaproteobacteria</taxon>
        <taxon>Rhodobacterales</taxon>
        <taxon>Roseobacteraceae</taxon>
        <taxon>Sulfitobacter</taxon>
    </lineage>
</organism>
<evidence type="ECO:0000313" key="4">
    <source>
        <dbReference type="Proteomes" id="UP001556098"/>
    </source>
</evidence>
<accession>A0ABV3RRG4</accession>
<name>A0ABV3RRG4_9RHOB</name>
<evidence type="ECO:0000259" key="2">
    <source>
        <dbReference type="Pfam" id="PF04909"/>
    </source>
</evidence>
<keyword evidence="4" id="KW-1185">Reference proteome</keyword>
<dbReference type="InterPro" id="IPR032466">
    <property type="entry name" value="Metal_Hydrolase"/>
</dbReference>
<dbReference type="EMBL" id="JBFNXX010000009">
    <property type="protein sequence ID" value="MEW9920638.1"/>
    <property type="molecule type" value="Genomic_DNA"/>
</dbReference>
<dbReference type="Proteomes" id="UP001556098">
    <property type="component" value="Unassembled WGS sequence"/>
</dbReference>
<evidence type="ECO:0000313" key="3">
    <source>
        <dbReference type="EMBL" id="MEW9920638.1"/>
    </source>
</evidence>
<proteinExistence type="inferred from homology"/>
<sequence length="301" mass="34263">MEFIDAHHHLWAPKTPELDVGYVWLKNIGGMRPFGDPTPIQRDYLLDELRGEPEGARMIGSVHLQCDPRIPDPVAETAFIQKLSDDAGFPIAIVGYADFASGSCAQHLEGHMAYPNFRGIRQIISYLPDDPAHSFVQTNLLDDLTWRSQFGLLADYGLSFDLMLYPHQMRHAAAFFADHPDIPVVLEHLGSPLNRSEAGMKLWAEGMQALAALPHVHAKLSGYAMYFRDRLDDEARMVTQRILEWFGPDRVMFGSNFPVDRLYLTYNQAFDLVREELGGDVEVQRAVFRENAARFYRLDIR</sequence>
<feature type="domain" description="Amidohydrolase-related" evidence="2">
    <location>
        <begin position="4"/>
        <end position="298"/>
    </location>
</feature>
<comment type="caution">
    <text evidence="3">The sequence shown here is derived from an EMBL/GenBank/DDBJ whole genome shotgun (WGS) entry which is preliminary data.</text>
</comment>